<keyword evidence="2" id="KW-1185">Reference proteome</keyword>
<gene>
    <name evidence="1" type="ORF">GBF38_001827</name>
</gene>
<dbReference type="EMBL" id="CM024810">
    <property type="protein sequence ID" value="KAG8005828.1"/>
    <property type="molecule type" value="Genomic_DNA"/>
</dbReference>
<reference evidence="1" key="1">
    <citation type="submission" date="2020-04" db="EMBL/GenBank/DDBJ databases">
        <title>A chromosome-scale assembly and high-density genetic map of the yellow drum (Nibea albiflora) genome.</title>
        <authorList>
            <person name="Xu D."/>
            <person name="Zhang W."/>
            <person name="Chen R."/>
            <person name="Tan P."/>
            <person name="Wang L."/>
            <person name="Song H."/>
            <person name="Tian L."/>
            <person name="Zhu Q."/>
            <person name="Wang B."/>
        </authorList>
    </citation>
    <scope>NUCLEOTIDE SEQUENCE</scope>
    <source>
        <strain evidence="1">ZJHYS-2018</strain>
    </source>
</reference>
<name>A0ACB7EUB8_NIBAL</name>
<evidence type="ECO:0000313" key="2">
    <source>
        <dbReference type="Proteomes" id="UP000805704"/>
    </source>
</evidence>
<sequence>MKEKKKHKEIKVLKKSKHSPEERDVGVYRPKRGISVPERRLVEGKKDAIPEGSLILSSVRAANNERTKDQAETGAPACPEASLVSTVLTESVNKESQDTSSNEESGRWCFLASSLRVIAHTVVSVR</sequence>
<evidence type="ECO:0000313" key="1">
    <source>
        <dbReference type="EMBL" id="KAG8005828.1"/>
    </source>
</evidence>
<organism evidence="1 2">
    <name type="scientific">Nibea albiflora</name>
    <name type="common">Yellow drum</name>
    <name type="synonym">Corvina albiflora</name>
    <dbReference type="NCBI Taxonomy" id="240163"/>
    <lineage>
        <taxon>Eukaryota</taxon>
        <taxon>Metazoa</taxon>
        <taxon>Chordata</taxon>
        <taxon>Craniata</taxon>
        <taxon>Vertebrata</taxon>
        <taxon>Euteleostomi</taxon>
        <taxon>Actinopterygii</taxon>
        <taxon>Neopterygii</taxon>
        <taxon>Teleostei</taxon>
        <taxon>Neoteleostei</taxon>
        <taxon>Acanthomorphata</taxon>
        <taxon>Eupercaria</taxon>
        <taxon>Sciaenidae</taxon>
        <taxon>Nibea</taxon>
    </lineage>
</organism>
<dbReference type="Proteomes" id="UP000805704">
    <property type="component" value="Chromosome 22"/>
</dbReference>
<accession>A0ACB7EUB8</accession>
<proteinExistence type="predicted"/>
<protein>
    <submittedName>
        <fullName evidence="1">Uncharacterized protein</fullName>
    </submittedName>
</protein>
<comment type="caution">
    <text evidence="1">The sequence shown here is derived from an EMBL/GenBank/DDBJ whole genome shotgun (WGS) entry which is preliminary data.</text>
</comment>